<dbReference type="PANTHER" id="PTHR24223">
    <property type="entry name" value="ATP-BINDING CASSETTE SUB-FAMILY C"/>
    <property type="match status" value="1"/>
</dbReference>
<dbReference type="GO" id="GO:0016020">
    <property type="term" value="C:membrane"/>
    <property type="evidence" value="ECO:0007669"/>
    <property type="project" value="InterPro"/>
</dbReference>
<gene>
    <name evidence="8" type="ORF">QCA50_001429</name>
</gene>
<evidence type="ECO:0000256" key="3">
    <source>
        <dbReference type="ARBA" id="ARBA00022840"/>
    </source>
</evidence>
<feature type="transmembrane region" description="Helical" evidence="7">
    <location>
        <begin position="97"/>
        <end position="119"/>
    </location>
</feature>
<keyword evidence="5 7" id="KW-0472">Membrane</keyword>
<comment type="caution">
    <text evidence="8">The sequence shown here is derived from an EMBL/GenBank/DDBJ whole genome shotgun (WGS) entry which is preliminary data.</text>
</comment>
<reference evidence="8 9" key="1">
    <citation type="submission" date="2022-09" db="EMBL/GenBank/DDBJ databases">
        <authorList>
            <person name="Palmer J.M."/>
        </authorList>
    </citation>
    <scope>NUCLEOTIDE SEQUENCE [LARGE SCALE GENOMIC DNA]</scope>
    <source>
        <strain evidence="8 9">DSM 7382</strain>
    </source>
</reference>
<feature type="region of interest" description="Disordered" evidence="6">
    <location>
        <begin position="405"/>
        <end position="488"/>
    </location>
</feature>
<accession>A0AAW0GTA4</accession>
<dbReference type="GO" id="GO:0042626">
    <property type="term" value="F:ATPase-coupled transmembrane transporter activity"/>
    <property type="evidence" value="ECO:0007669"/>
    <property type="project" value="TreeGrafter"/>
</dbReference>
<dbReference type="AlphaFoldDB" id="A0AAW0GTA4"/>
<evidence type="ECO:0000313" key="9">
    <source>
        <dbReference type="Proteomes" id="UP001385951"/>
    </source>
</evidence>
<dbReference type="GO" id="GO:0005524">
    <property type="term" value="F:ATP binding"/>
    <property type="evidence" value="ECO:0007669"/>
    <property type="project" value="UniProtKB-KW"/>
</dbReference>
<dbReference type="InterPro" id="IPR050173">
    <property type="entry name" value="ABC_transporter_C-like"/>
</dbReference>
<evidence type="ECO:0000256" key="2">
    <source>
        <dbReference type="ARBA" id="ARBA00022741"/>
    </source>
</evidence>
<keyword evidence="1 7" id="KW-0812">Transmembrane</keyword>
<evidence type="ECO:0000256" key="5">
    <source>
        <dbReference type="ARBA" id="ARBA00023136"/>
    </source>
</evidence>
<keyword evidence="9" id="KW-1185">Reference proteome</keyword>
<evidence type="ECO:0000313" key="8">
    <source>
        <dbReference type="EMBL" id="KAK7694249.1"/>
    </source>
</evidence>
<keyword evidence="4 7" id="KW-1133">Transmembrane helix</keyword>
<feature type="compositionally biased region" description="Polar residues" evidence="6">
    <location>
        <begin position="464"/>
        <end position="476"/>
    </location>
</feature>
<sequence>MMETPRNLGTWCLFVSAFSPQLIAFPKSFSRHPFRSRLCLRCIRARCRDSFPHSLHTIKFYFKQTTSSTGGDVPSVDESLPEASVSHVQQHGGLAVFLYRISRLLACLALIGISIFSLFQNGHSQHRLSHSLVLHLALCGVYVYSTFLALLSVVCRPSIAKPAITHLCVVLLVVLAVFFYRDLWPLCTTTLHPIDNGDGIALWIHIGVLTFAAAVVPLVVPRPYLPQDINNPSPIPNPEQTASILSLMLYTFLDKTIFMAYNIPHLPLDKLPPLADYDSAKHLVARSFPFLDPFTVAKRRHLFFGFMSLFRVEYCILGLMLILRVITTFASPIGINRLLYYLENGGEGMTVRPFVWIVWLFLGPILGAIAVQWYIFIATRMMVRTQAIVTQLVFDHALRIRVKAETSDTPPSSARTSTVTTPDTASIADHASTPGGSTDGTSDDETSAAVSTQGAVAVKKANQRDSQLSTSSTSTKVAEKSGDSKGGNLVGKMTNLVTTDTQNIIEGRDFLFAGKYPHCGAIVIQVLISFRSFVHSLSR</sequence>
<dbReference type="InterPro" id="IPR036640">
    <property type="entry name" value="ABC1_TM_sf"/>
</dbReference>
<feature type="transmembrane region" description="Helical" evidence="7">
    <location>
        <begin position="131"/>
        <end position="151"/>
    </location>
</feature>
<evidence type="ECO:0000256" key="7">
    <source>
        <dbReference type="SAM" id="Phobius"/>
    </source>
</evidence>
<dbReference type="EMBL" id="JASBNA010000002">
    <property type="protein sequence ID" value="KAK7694249.1"/>
    <property type="molecule type" value="Genomic_DNA"/>
</dbReference>
<keyword evidence="3" id="KW-0067">ATP-binding</keyword>
<feature type="compositionally biased region" description="Polar residues" evidence="6">
    <location>
        <begin position="407"/>
        <end position="424"/>
    </location>
</feature>
<organism evidence="8 9">
    <name type="scientific">Cerrena zonata</name>
    <dbReference type="NCBI Taxonomy" id="2478898"/>
    <lineage>
        <taxon>Eukaryota</taxon>
        <taxon>Fungi</taxon>
        <taxon>Dikarya</taxon>
        <taxon>Basidiomycota</taxon>
        <taxon>Agaricomycotina</taxon>
        <taxon>Agaricomycetes</taxon>
        <taxon>Polyporales</taxon>
        <taxon>Cerrenaceae</taxon>
        <taxon>Cerrena</taxon>
    </lineage>
</organism>
<feature type="transmembrane region" description="Helical" evidence="7">
    <location>
        <begin position="314"/>
        <end position="334"/>
    </location>
</feature>
<feature type="transmembrane region" description="Helical" evidence="7">
    <location>
        <begin position="163"/>
        <end position="180"/>
    </location>
</feature>
<evidence type="ECO:0000256" key="4">
    <source>
        <dbReference type="ARBA" id="ARBA00022989"/>
    </source>
</evidence>
<keyword evidence="2" id="KW-0547">Nucleotide-binding</keyword>
<dbReference type="PANTHER" id="PTHR24223:SF356">
    <property type="entry name" value="ATP-BINDING CASSETTE TRANSPORTER ABC4"/>
    <property type="match status" value="1"/>
</dbReference>
<proteinExistence type="predicted"/>
<evidence type="ECO:0000256" key="1">
    <source>
        <dbReference type="ARBA" id="ARBA00022692"/>
    </source>
</evidence>
<dbReference type="SUPFAM" id="SSF90123">
    <property type="entry name" value="ABC transporter transmembrane region"/>
    <property type="match status" value="1"/>
</dbReference>
<feature type="transmembrane region" description="Helical" evidence="7">
    <location>
        <begin position="200"/>
        <end position="220"/>
    </location>
</feature>
<evidence type="ECO:0000256" key="6">
    <source>
        <dbReference type="SAM" id="MobiDB-lite"/>
    </source>
</evidence>
<feature type="transmembrane region" description="Helical" evidence="7">
    <location>
        <begin position="354"/>
        <end position="376"/>
    </location>
</feature>
<dbReference type="Gene3D" id="1.20.1560.10">
    <property type="entry name" value="ABC transporter type 1, transmembrane domain"/>
    <property type="match status" value="1"/>
</dbReference>
<name>A0AAW0GTA4_9APHY</name>
<dbReference type="Proteomes" id="UP001385951">
    <property type="component" value="Unassembled WGS sequence"/>
</dbReference>
<protein>
    <submittedName>
        <fullName evidence="8">Uncharacterized protein</fullName>
    </submittedName>
</protein>